<dbReference type="AlphaFoldDB" id="A0A4Y3IPY2"/>
<keyword evidence="2" id="KW-1185">Reference proteome</keyword>
<comment type="caution">
    <text evidence="1">The sequence shown here is derived from an EMBL/GenBank/DDBJ whole genome shotgun (WGS) entry which is preliminary data.</text>
</comment>
<gene>
    <name evidence="1" type="ORF">VCO01S_19830</name>
</gene>
<dbReference type="EMBL" id="BJLH01000008">
    <property type="protein sequence ID" value="GEA60790.1"/>
    <property type="molecule type" value="Genomic_DNA"/>
</dbReference>
<protein>
    <submittedName>
        <fullName evidence="1">Uncharacterized protein</fullName>
    </submittedName>
</protein>
<name>A0A4Y3IPY2_9VIBR</name>
<dbReference type="Proteomes" id="UP000318242">
    <property type="component" value="Unassembled WGS sequence"/>
</dbReference>
<reference evidence="1 2" key="1">
    <citation type="submission" date="2019-06" db="EMBL/GenBank/DDBJ databases">
        <title>Whole genome shotgun sequence of Vibrio comitans NBRC 102076.</title>
        <authorList>
            <person name="Hosoyama A."/>
            <person name="Uohara A."/>
            <person name="Ohji S."/>
            <person name="Ichikawa N."/>
        </authorList>
    </citation>
    <scope>NUCLEOTIDE SEQUENCE [LARGE SCALE GENOMIC DNA]</scope>
    <source>
        <strain evidence="1 2">NBRC 102076</strain>
    </source>
</reference>
<evidence type="ECO:0000313" key="2">
    <source>
        <dbReference type="Proteomes" id="UP000318242"/>
    </source>
</evidence>
<accession>A0A4Y3IPY2</accession>
<sequence length="183" mass="21434">MNVKPDSLSKELKQQLSKMDPNQLAWFELAYGRYDSFEIALQISQREDSLEFDLKNRRLFVKGIEIPMAKTPLFYYYWYAKRKQMGDEPYINPSKMRPDTIAGAQLADIMHRYNGTDRTIEELKKHGLKAKSLDLNRNKVKEILIDELGELAQAYLFDSQRDARDARSRYQLKLASSSISFRP</sequence>
<organism evidence="1 2">
    <name type="scientific">Vibrio comitans NBRC 102076</name>
    <dbReference type="NCBI Taxonomy" id="1219078"/>
    <lineage>
        <taxon>Bacteria</taxon>
        <taxon>Pseudomonadati</taxon>
        <taxon>Pseudomonadota</taxon>
        <taxon>Gammaproteobacteria</taxon>
        <taxon>Vibrionales</taxon>
        <taxon>Vibrionaceae</taxon>
        <taxon>Vibrio</taxon>
    </lineage>
</organism>
<proteinExistence type="predicted"/>
<evidence type="ECO:0000313" key="1">
    <source>
        <dbReference type="EMBL" id="GEA60790.1"/>
    </source>
</evidence>